<gene>
    <name evidence="9" type="primary">trxA</name>
    <name evidence="9" type="ORF">Q0590_32215</name>
</gene>
<dbReference type="RefSeq" id="WP_302041783.1">
    <property type="nucleotide sequence ID" value="NZ_JAUKPO010000039.1"/>
</dbReference>
<evidence type="ECO:0000313" key="10">
    <source>
        <dbReference type="Proteomes" id="UP001168528"/>
    </source>
</evidence>
<dbReference type="PIRSF" id="PIRSF000077">
    <property type="entry name" value="Thioredoxin"/>
    <property type="match status" value="1"/>
</dbReference>
<dbReference type="PROSITE" id="PS51352">
    <property type="entry name" value="THIOREDOXIN_2"/>
    <property type="match status" value="1"/>
</dbReference>
<feature type="domain" description="Thioredoxin" evidence="8">
    <location>
        <begin position="10"/>
        <end position="121"/>
    </location>
</feature>
<dbReference type="PRINTS" id="PR00421">
    <property type="entry name" value="THIOREDOXIN"/>
</dbReference>
<proteinExistence type="inferred from homology"/>
<name>A0ABT8RHX7_9BACT</name>
<evidence type="ECO:0000256" key="4">
    <source>
        <dbReference type="ARBA" id="ARBA00023157"/>
    </source>
</evidence>
<dbReference type="Pfam" id="PF00085">
    <property type="entry name" value="Thioredoxin"/>
    <property type="match status" value="1"/>
</dbReference>
<dbReference type="InterPro" id="IPR005746">
    <property type="entry name" value="Thioredoxin"/>
</dbReference>
<dbReference type="SUPFAM" id="SSF52833">
    <property type="entry name" value="Thioredoxin-like"/>
    <property type="match status" value="1"/>
</dbReference>
<keyword evidence="5" id="KW-0676">Redox-active center</keyword>
<dbReference type="EMBL" id="JAUKPO010000039">
    <property type="protein sequence ID" value="MDO1450984.1"/>
    <property type="molecule type" value="Genomic_DNA"/>
</dbReference>
<dbReference type="CDD" id="cd02947">
    <property type="entry name" value="TRX_family"/>
    <property type="match status" value="1"/>
</dbReference>
<dbReference type="NCBIfam" id="TIGR01068">
    <property type="entry name" value="thioredoxin"/>
    <property type="match status" value="1"/>
</dbReference>
<organism evidence="9 10">
    <name type="scientific">Rhodocytophaga aerolata</name>
    <dbReference type="NCBI Taxonomy" id="455078"/>
    <lineage>
        <taxon>Bacteria</taxon>
        <taxon>Pseudomonadati</taxon>
        <taxon>Bacteroidota</taxon>
        <taxon>Cytophagia</taxon>
        <taxon>Cytophagales</taxon>
        <taxon>Rhodocytophagaceae</taxon>
        <taxon>Rhodocytophaga</taxon>
    </lineage>
</organism>
<comment type="similarity">
    <text evidence="1 7">Belongs to the thioredoxin family.</text>
</comment>
<dbReference type="PANTHER" id="PTHR45663:SF11">
    <property type="entry name" value="GEO12009P1"/>
    <property type="match status" value="1"/>
</dbReference>
<keyword evidence="2" id="KW-0813">Transport</keyword>
<keyword evidence="10" id="KW-1185">Reference proteome</keyword>
<sequence>MYLWQKNNKWIMITQTKSIEVTDSTFDLEVLQSQQPVMVDFGADWCPPCKAISPLVDTLAEEYAGKAKIAKVDVDANPAITAKYGVRNLPTLLFFKDGKPVDKIVGAVPKRVMAEKLNQYL</sequence>
<dbReference type="InterPro" id="IPR036249">
    <property type="entry name" value="Thioredoxin-like_sf"/>
</dbReference>
<evidence type="ECO:0000259" key="8">
    <source>
        <dbReference type="PROSITE" id="PS51352"/>
    </source>
</evidence>
<keyword evidence="3" id="KW-0249">Electron transport</keyword>
<dbReference type="PANTHER" id="PTHR45663">
    <property type="entry name" value="GEO12009P1"/>
    <property type="match status" value="1"/>
</dbReference>
<evidence type="ECO:0000256" key="3">
    <source>
        <dbReference type="ARBA" id="ARBA00022982"/>
    </source>
</evidence>
<evidence type="ECO:0000256" key="1">
    <source>
        <dbReference type="ARBA" id="ARBA00008987"/>
    </source>
</evidence>
<comment type="caution">
    <text evidence="9">The sequence shown here is derived from an EMBL/GenBank/DDBJ whole genome shotgun (WGS) entry which is preliminary data.</text>
</comment>
<accession>A0ABT8RHX7</accession>
<evidence type="ECO:0000313" key="9">
    <source>
        <dbReference type="EMBL" id="MDO1450984.1"/>
    </source>
</evidence>
<dbReference type="Gene3D" id="3.40.30.10">
    <property type="entry name" value="Glutaredoxin"/>
    <property type="match status" value="1"/>
</dbReference>
<evidence type="ECO:0000256" key="5">
    <source>
        <dbReference type="ARBA" id="ARBA00023284"/>
    </source>
</evidence>
<evidence type="ECO:0000256" key="7">
    <source>
        <dbReference type="PIRNR" id="PIRNR000077"/>
    </source>
</evidence>
<dbReference type="InterPro" id="IPR013766">
    <property type="entry name" value="Thioredoxin_domain"/>
</dbReference>
<keyword evidence="4" id="KW-1015">Disulfide bond</keyword>
<reference evidence="9" key="1">
    <citation type="submission" date="2023-07" db="EMBL/GenBank/DDBJ databases">
        <title>The genome sequence of Rhodocytophaga aerolata KACC 12507.</title>
        <authorList>
            <person name="Zhang X."/>
        </authorList>
    </citation>
    <scope>NUCLEOTIDE SEQUENCE</scope>
    <source>
        <strain evidence="9">KACC 12507</strain>
    </source>
</reference>
<evidence type="ECO:0000256" key="2">
    <source>
        <dbReference type="ARBA" id="ARBA00022448"/>
    </source>
</evidence>
<dbReference type="Proteomes" id="UP001168528">
    <property type="component" value="Unassembled WGS sequence"/>
</dbReference>
<evidence type="ECO:0000256" key="6">
    <source>
        <dbReference type="NCBIfam" id="TIGR01068"/>
    </source>
</evidence>
<protein>
    <recommendedName>
        <fullName evidence="6 7">Thioredoxin</fullName>
    </recommendedName>
</protein>